<dbReference type="InterPro" id="IPR036921">
    <property type="entry name" value="PurM-like_N_sf"/>
</dbReference>
<accession>A0A3B0V8W5</accession>
<dbReference type="Gene3D" id="3.90.650.10">
    <property type="entry name" value="PurM-like C-terminal domain"/>
    <property type="match status" value="1"/>
</dbReference>
<reference evidence="3" key="1">
    <citation type="submission" date="2018-06" db="EMBL/GenBank/DDBJ databases">
        <authorList>
            <person name="Zhirakovskaya E."/>
        </authorList>
    </citation>
    <scope>NUCLEOTIDE SEQUENCE</scope>
</reference>
<organism evidence="3">
    <name type="scientific">hydrothermal vent metagenome</name>
    <dbReference type="NCBI Taxonomy" id="652676"/>
    <lineage>
        <taxon>unclassified sequences</taxon>
        <taxon>metagenomes</taxon>
        <taxon>ecological metagenomes</taxon>
    </lineage>
</organism>
<dbReference type="Gene3D" id="3.30.1330.10">
    <property type="entry name" value="PurM-like, N-terminal domain"/>
    <property type="match status" value="1"/>
</dbReference>
<evidence type="ECO:0000259" key="1">
    <source>
        <dbReference type="Pfam" id="PF00586"/>
    </source>
</evidence>
<dbReference type="EMBL" id="UOEX01000316">
    <property type="protein sequence ID" value="VAW40025.1"/>
    <property type="molecule type" value="Genomic_DNA"/>
</dbReference>
<sequence length="327" mass="34547">MVSERQLIDYIKGAAGKVPERVEGIGDDCAVFGCREGCKQLVSVDTLVEGVHFDLTWHGPRELGHKAAAVNISDIAAMGGKPCFALLSMALPARLDFAWLTAFTEGFTAELKEYGVVLVGGDTVASPAGLLLSVTIIGEAEEGRILYRSGAGVDDVIMVSGSLGDAALGLKLCREGRQASWPQLTAAHLTPRPEVALGRHLAAAGSGVTAMLDMSDGLATDLAHMCAASGLGARINADWLPISVSARQAALDLEIDVLDSALGGGEDYRLLFTCPAAAEEDLRREVKAVLKRQIFRIGKMIPGCGVLLCGRDGERDVSFQGYEHLTR</sequence>
<feature type="domain" description="PurM-like N-terminal" evidence="1">
    <location>
        <begin position="26"/>
        <end position="139"/>
    </location>
</feature>
<proteinExistence type="inferred from homology"/>
<dbReference type="PIRSF" id="PIRSF005303">
    <property type="entry name" value="Thiam_monoph_kin"/>
    <property type="match status" value="1"/>
</dbReference>
<dbReference type="Pfam" id="PF00586">
    <property type="entry name" value="AIRS"/>
    <property type="match status" value="1"/>
</dbReference>
<gene>
    <name evidence="3" type="ORF">MNBD_DELTA03-728</name>
</gene>
<name>A0A3B0V8W5_9ZZZZ</name>
<dbReference type="GO" id="GO:0009228">
    <property type="term" value="P:thiamine biosynthetic process"/>
    <property type="evidence" value="ECO:0007669"/>
    <property type="project" value="InterPro"/>
</dbReference>
<dbReference type="SUPFAM" id="SSF56042">
    <property type="entry name" value="PurM C-terminal domain-like"/>
    <property type="match status" value="1"/>
</dbReference>
<evidence type="ECO:0000259" key="2">
    <source>
        <dbReference type="Pfam" id="PF02769"/>
    </source>
</evidence>
<dbReference type="Pfam" id="PF02769">
    <property type="entry name" value="AIRS_C"/>
    <property type="match status" value="1"/>
</dbReference>
<dbReference type="InterPro" id="IPR016188">
    <property type="entry name" value="PurM-like_N"/>
</dbReference>
<evidence type="ECO:0000313" key="3">
    <source>
        <dbReference type="EMBL" id="VAW40025.1"/>
    </source>
</evidence>
<feature type="domain" description="PurM-like C-terminal" evidence="2">
    <location>
        <begin position="153"/>
        <end position="304"/>
    </location>
</feature>
<dbReference type="NCBIfam" id="TIGR01379">
    <property type="entry name" value="thiL"/>
    <property type="match status" value="1"/>
</dbReference>
<dbReference type="PANTHER" id="PTHR30270">
    <property type="entry name" value="THIAMINE-MONOPHOSPHATE KINASE"/>
    <property type="match status" value="1"/>
</dbReference>
<dbReference type="GO" id="GO:0009030">
    <property type="term" value="F:thiamine-phosphate kinase activity"/>
    <property type="evidence" value="ECO:0007669"/>
    <property type="project" value="UniProtKB-EC"/>
</dbReference>
<dbReference type="InterPro" id="IPR010918">
    <property type="entry name" value="PurM-like_C_dom"/>
</dbReference>
<keyword evidence="3" id="KW-0808">Transferase</keyword>
<dbReference type="InterPro" id="IPR036676">
    <property type="entry name" value="PurM-like_C_sf"/>
</dbReference>
<dbReference type="AlphaFoldDB" id="A0A3B0V8W5"/>
<dbReference type="PANTHER" id="PTHR30270:SF0">
    <property type="entry name" value="THIAMINE-MONOPHOSPHATE KINASE"/>
    <property type="match status" value="1"/>
</dbReference>
<dbReference type="CDD" id="cd02194">
    <property type="entry name" value="ThiL"/>
    <property type="match status" value="1"/>
</dbReference>
<dbReference type="EC" id="2.7.4.16" evidence="3"/>
<protein>
    <submittedName>
        <fullName evidence="3">Thiamine-monophosphate kinase</fullName>
        <ecNumber evidence="3">2.7.4.16</ecNumber>
    </submittedName>
</protein>
<dbReference type="SUPFAM" id="SSF55326">
    <property type="entry name" value="PurM N-terminal domain-like"/>
    <property type="match status" value="1"/>
</dbReference>
<dbReference type="HAMAP" id="MF_02128">
    <property type="entry name" value="TMP_kinase"/>
    <property type="match status" value="1"/>
</dbReference>
<keyword evidence="3" id="KW-0418">Kinase</keyword>
<dbReference type="InterPro" id="IPR006283">
    <property type="entry name" value="ThiL-like"/>
</dbReference>